<protein>
    <submittedName>
        <fullName evidence="2">Uncharacterized protein</fullName>
    </submittedName>
</protein>
<feature type="region of interest" description="Disordered" evidence="1">
    <location>
        <begin position="520"/>
        <end position="608"/>
    </location>
</feature>
<keyword evidence="3" id="KW-1185">Reference proteome</keyword>
<gene>
    <name evidence="2" type="ORF">RCO7_01951</name>
</gene>
<reference evidence="3" key="1">
    <citation type="submission" date="2016-03" db="EMBL/GenBank/DDBJ databases">
        <authorList>
            <person name="Ploux O."/>
        </authorList>
    </citation>
    <scope>NUCLEOTIDE SEQUENCE [LARGE SCALE GENOMIC DNA]</scope>
    <source>
        <strain evidence="3">UK7</strain>
    </source>
</reference>
<dbReference type="EMBL" id="FJUW01000023">
    <property type="protein sequence ID" value="CZT01752.1"/>
    <property type="molecule type" value="Genomic_DNA"/>
</dbReference>
<dbReference type="STRING" id="914237.A0A1E1KUF2"/>
<evidence type="ECO:0000256" key="1">
    <source>
        <dbReference type="SAM" id="MobiDB-lite"/>
    </source>
</evidence>
<dbReference type="InParanoid" id="A0A1E1KUF2"/>
<dbReference type="Proteomes" id="UP000178129">
    <property type="component" value="Unassembled WGS sequence"/>
</dbReference>
<feature type="compositionally biased region" description="Basic and acidic residues" evidence="1">
    <location>
        <begin position="586"/>
        <end position="605"/>
    </location>
</feature>
<evidence type="ECO:0000313" key="3">
    <source>
        <dbReference type="Proteomes" id="UP000178129"/>
    </source>
</evidence>
<feature type="compositionally biased region" description="Polar residues" evidence="1">
    <location>
        <begin position="566"/>
        <end position="582"/>
    </location>
</feature>
<name>A0A1E1KUF2_9HELO</name>
<sequence>MKWPLSRNRRLLLGRATQSHDRAPLPASGDYKFDIHSGLMYTEGTISSQRLEELDWARPRYITTKSTLANPRPAKGSRTLRCTAVGVAVENLMELDFDGISRLPRGAIIAIWELANERYYVPLSVWKIFSNVLREEDDIPLNVLRFSEYVGAPRLGLQTYTAPLISPTFEFLTYLNITVNFSVPELVRLASVKNLGILEVVHNFRDKHQSSVTDRLIRAWHQATIDDGAFPVLRILKLWNHKEVTEVSLRYLNSFPALALFDVRGCTFNTGSRAIGRTLGWKSTLDVGVLSFFDAMCVERVVLMRATIDEKPKPIRRAASRQLADHDKVIRIPRSEVAGFLTNSRLPTPRPGLELHPEWTVWEKDGNFIERPSTSSSSEKIRRNIHHNRSHIAQLYETWEFIPYTIFSRIGELRSDRDLRRAGVSVSDAGVVNEQLVSTVPMACLHLGRQNEPLNPLLPNNPIKSFYGNAYTESSSSASRYRSENTKTLDRPGEEMFQFPNYMPRGRPDPRNITFYRIKTPSSDSEANTSGVLEVVDNEANKGEKRNSTKSKRSGSPFARFRDEGQTANKELSMSPRRSASPFTMFKERGKKADKEGSMTPERAHSPITVPVFKDEVEQLPEPTKSRRSSLAYFGKHPAKFMQNKKQKLNDVLSSFM</sequence>
<evidence type="ECO:0000313" key="2">
    <source>
        <dbReference type="EMBL" id="CZT01752.1"/>
    </source>
</evidence>
<organism evidence="2 3">
    <name type="scientific">Rhynchosporium graminicola</name>
    <dbReference type="NCBI Taxonomy" id="2792576"/>
    <lineage>
        <taxon>Eukaryota</taxon>
        <taxon>Fungi</taxon>
        <taxon>Dikarya</taxon>
        <taxon>Ascomycota</taxon>
        <taxon>Pezizomycotina</taxon>
        <taxon>Leotiomycetes</taxon>
        <taxon>Helotiales</taxon>
        <taxon>Ploettnerulaceae</taxon>
        <taxon>Rhynchosporium</taxon>
    </lineage>
</organism>
<dbReference type="AlphaFoldDB" id="A0A1E1KUF2"/>
<accession>A0A1E1KUF2</accession>
<proteinExistence type="predicted"/>
<feature type="compositionally biased region" description="Polar residues" evidence="1">
    <location>
        <begin position="520"/>
        <end position="531"/>
    </location>
</feature>
<comment type="caution">
    <text evidence="2">The sequence shown here is derived from an EMBL/GenBank/DDBJ whole genome shotgun (WGS) entry which is preliminary data.</text>
</comment>